<dbReference type="AlphaFoldDB" id="A0A7X1CA51"/>
<dbReference type="GO" id="GO:0005524">
    <property type="term" value="F:ATP binding"/>
    <property type="evidence" value="ECO:0007669"/>
    <property type="project" value="UniProtKB-KW"/>
</dbReference>
<keyword evidence="10 11" id="KW-0238">DNA-binding</keyword>
<dbReference type="GO" id="GO:0009307">
    <property type="term" value="P:DNA restriction-modification system"/>
    <property type="evidence" value="ECO:0007669"/>
    <property type="project" value="UniProtKB-KW"/>
</dbReference>
<organism evidence="13 14">
    <name type="scientific">Listeria immobilis</name>
    <dbReference type="NCBI Taxonomy" id="2713502"/>
    <lineage>
        <taxon>Bacteria</taxon>
        <taxon>Bacillati</taxon>
        <taxon>Bacillota</taxon>
        <taxon>Bacilli</taxon>
        <taxon>Bacillales</taxon>
        <taxon>Listeriaceae</taxon>
        <taxon>Listeria</taxon>
    </lineage>
</organism>
<feature type="domain" description="Helicase ATP-binding" evidence="12">
    <location>
        <begin position="282"/>
        <end position="457"/>
    </location>
</feature>
<dbReference type="CDD" id="cd22332">
    <property type="entry name" value="HsdR_N"/>
    <property type="match status" value="1"/>
</dbReference>
<dbReference type="InterPro" id="IPR014001">
    <property type="entry name" value="Helicase_ATP-bd"/>
</dbReference>
<dbReference type="Pfam" id="PF18766">
    <property type="entry name" value="SWI2_SNF2"/>
    <property type="match status" value="1"/>
</dbReference>
<evidence type="ECO:0000256" key="6">
    <source>
        <dbReference type="ARBA" id="ARBA00022747"/>
    </source>
</evidence>
<dbReference type="EMBL" id="JAASTW010000023">
    <property type="protein sequence ID" value="MBC1490039.1"/>
    <property type="molecule type" value="Genomic_DNA"/>
</dbReference>
<comment type="catalytic activity">
    <reaction evidence="1 11">
        <text>Endonucleolytic cleavage of DNA to give random double-stranded fragments with terminal 5'-phosphates, ATP is simultaneously hydrolyzed.</text>
        <dbReference type="EC" id="3.1.21.3"/>
    </reaction>
</comment>
<reference evidence="13 14" key="1">
    <citation type="submission" date="2020-03" db="EMBL/GenBank/DDBJ databases">
        <title>Soil Listeria distribution.</title>
        <authorList>
            <person name="Liao J."/>
            <person name="Wiedmann M."/>
        </authorList>
    </citation>
    <scope>NUCLEOTIDE SEQUENCE [LARGE SCALE GENOMIC DNA]</scope>
    <source>
        <strain evidence="13 14">FSL L7-1554</strain>
    </source>
</reference>
<dbReference type="Gene3D" id="3.90.1570.50">
    <property type="match status" value="1"/>
</dbReference>
<dbReference type="CDD" id="cd18800">
    <property type="entry name" value="SF2_C_EcoR124I-like"/>
    <property type="match status" value="1"/>
</dbReference>
<dbReference type="GO" id="GO:0003677">
    <property type="term" value="F:DNA binding"/>
    <property type="evidence" value="ECO:0007669"/>
    <property type="project" value="UniProtKB-KW"/>
</dbReference>
<keyword evidence="9 11" id="KW-0067">ATP-binding</keyword>
<dbReference type="Pfam" id="PF04313">
    <property type="entry name" value="HSDR_N"/>
    <property type="match status" value="1"/>
</dbReference>
<dbReference type="NCBIfam" id="TIGR00348">
    <property type="entry name" value="hsdR"/>
    <property type="match status" value="1"/>
</dbReference>
<dbReference type="SUPFAM" id="SSF52540">
    <property type="entry name" value="P-loop containing nucleoside triphosphate hydrolases"/>
    <property type="match status" value="1"/>
</dbReference>
<comment type="caution">
    <text evidence="13">The sequence shown here is derived from an EMBL/GenBank/DDBJ whole genome shotgun (WGS) entry which is preliminary data.</text>
</comment>
<dbReference type="InterPro" id="IPR055180">
    <property type="entry name" value="HsdR_RecA-like_helicase_dom_2"/>
</dbReference>
<evidence type="ECO:0000256" key="1">
    <source>
        <dbReference type="ARBA" id="ARBA00000851"/>
    </source>
</evidence>
<evidence type="ECO:0000256" key="5">
    <source>
        <dbReference type="ARBA" id="ARBA00022741"/>
    </source>
</evidence>
<evidence type="ECO:0000256" key="9">
    <source>
        <dbReference type="ARBA" id="ARBA00022840"/>
    </source>
</evidence>
<keyword evidence="7" id="KW-0255">Endonuclease</keyword>
<evidence type="ECO:0000256" key="3">
    <source>
        <dbReference type="ARBA" id="ARBA00011296"/>
    </source>
</evidence>
<evidence type="ECO:0000256" key="4">
    <source>
        <dbReference type="ARBA" id="ARBA00022722"/>
    </source>
</evidence>
<sequence>MVDLAKKERETQSRVSKLFQNVLGYKNLGNLKDQENSNVDENLLKEYLLEQNYSIDAIRLALSSIKDIASNQVMDMFQLNSSVYSFLRYGVLVKEPGREKQTRVSLINWENPLKNHFYIAEEVSVLKDYADSSNKEIHKRPDIVLYINGIAIAVLELKRSTRSINEGIRQNITNQRKDMIQRFFGTNGLIMAGNDTEGLRYGVIQTPEKYYLSWKEDADLKDSLSLEVKELRENQSYGLDKSLISLCHKERIIELLYNFIIFDKGAKKICRPHQFFGSLSARNFISNRKGGIIWHTQGSGKSLTMVWLSKWIKENISESRVLIVTDRDELDSQIEGVFAGVDEKIVRVRSGRELIQKINEPSPVMMCSLIHKFGKKGGEDKNYTNFIDEIKSSLPYGFKPKGNFFIFVDEAHRTQSGKLHEAMKTIIPDGTLIGFTGTPLMKKDKKKSIEVFGPYIHKYKFNEAVEDKVVLDLRYEAREVEQNVTNQKKIDQWFESKTKGLNDRSKARLKSRWGTFQKVFSSKDRLTKIVEDIVFDMQIQPRLVDGRGNALLVADSIYQATRYYELFQSTDLKGKCAIITSYNPQPSDVRTESRGEAIETEKIGKYETYIKMLAGKKVEKFEEEVKEKFLEYPDQMKLLIVVDKLLTGFDAPPATYLYIDKKMQDHKLFQAICRVNRLDGEDKEYGYIIDYKDLFKSLEKAMDDYTSEAFSDYDEEDVSGLLNNRLDKAKDQLEESLEALRALCEPVAMPQADIEFIHYFVAQDTAQPDIEELESNLPKRENLYDFSASSLRSFAEVKGDLESKYGYSNAEVTNLEKEVTRFVNARDIIRQASGDYIDLKAYDPDMRQLIDMFLDAKESRTLMEFEEPLVELLLREDTSKIDPIIDPIDESKRDTAAETIENNVKRELIAKRSSNPRYYEKMSQLLTDLIEKRKQSVIEYEEYLAQFKKYVHKAFHPEDSKDYPESIRVSAAKRAFYDLLDEEVLANSVHNAINLVRQDGWRGNKIKERKIRRAIEELIEDQELVDELFKLTKEQGEY</sequence>
<dbReference type="CDD" id="cd18030">
    <property type="entry name" value="DEXHc_RE_I_HsdR"/>
    <property type="match status" value="1"/>
</dbReference>
<dbReference type="EC" id="3.1.21.3" evidence="11"/>
<dbReference type="InterPro" id="IPR007409">
    <property type="entry name" value="Restrct_endonuc_type1_HsdR_N"/>
</dbReference>
<accession>A0A7X1CA51</accession>
<protein>
    <recommendedName>
        <fullName evidence="11">Type I restriction enzyme endonuclease subunit</fullName>
        <shortName evidence="11">R protein</shortName>
        <ecNumber evidence="11">3.1.21.3</ecNumber>
    </recommendedName>
    <alternativeName>
        <fullName evidence="11">Type-1 restriction enzyme R protein</fullName>
    </alternativeName>
</protein>
<evidence type="ECO:0000256" key="2">
    <source>
        <dbReference type="ARBA" id="ARBA00008598"/>
    </source>
</evidence>
<keyword evidence="6 11" id="KW-0680">Restriction system</keyword>
<dbReference type="InterPro" id="IPR040980">
    <property type="entry name" value="SWI2_SNF2"/>
</dbReference>
<comment type="subunit">
    <text evidence="3 11">The type I restriction/modification system is composed of three polypeptides R, M and S.</text>
</comment>
<keyword evidence="4" id="KW-0540">Nuclease</keyword>
<dbReference type="SMART" id="SM00487">
    <property type="entry name" value="DEXDc"/>
    <property type="match status" value="1"/>
</dbReference>
<dbReference type="Gene3D" id="3.40.50.300">
    <property type="entry name" value="P-loop containing nucleotide triphosphate hydrolases"/>
    <property type="match status" value="2"/>
</dbReference>
<keyword evidence="8 11" id="KW-0378">Hydrolase</keyword>
<dbReference type="InterPro" id="IPR004473">
    <property type="entry name" value="Restrct_endonuc_typeI_HsdR"/>
</dbReference>
<dbReference type="PANTHER" id="PTHR30195">
    <property type="entry name" value="TYPE I SITE-SPECIFIC DEOXYRIBONUCLEASE PROTEIN SUBUNIT M AND R"/>
    <property type="match status" value="1"/>
</dbReference>
<evidence type="ECO:0000313" key="13">
    <source>
        <dbReference type="EMBL" id="MBC1490039.1"/>
    </source>
</evidence>
<dbReference type="Proteomes" id="UP000561617">
    <property type="component" value="Unassembled WGS sequence"/>
</dbReference>
<dbReference type="PROSITE" id="PS51192">
    <property type="entry name" value="HELICASE_ATP_BIND_1"/>
    <property type="match status" value="1"/>
</dbReference>
<evidence type="ECO:0000256" key="8">
    <source>
        <dbReference type="ARBA" id="ARBA00022801"/>
    </source>
</evidence>
<evidence type="ECO:0000256" key="7">
    <source>
        <dbReference type="ARBA" id="ARBA00022759"/>
    </source>
</evidence>
<evidence type="ECO:0000259" key="12">
    <source>
        <dbReference type="PROSITE" id="PS51192"/>
    </source>
</evidence>
<comment type="function">
    <text evidence="11">Subunit R is required for both nuclease and ATPase activities, but not for modification.</text>
</comment>
<dbReference type="RefSeq" id="WP_185381565.1">
    <property type="nucleotide sequence ID" value="NZ_JAASTW010000023.1"/>
</dbReference>
<proteinExistence type="inferred from homology"/>
<evidence type="ECO:0000256" key="11">
    <source>
        <dbReference type="RuleBase" id="RU364115"/>
    </source>
</evidence>
<gene>
    <name evidence="13" type="ORF">HCJ38_13675</name>
</gene>
<dbReference type="InterPro" id="IPR027417">
    <property type="entry name" value="P-loop_NTPase"/>
</dbReference>
<dbReference type="PANTHER" id="PTHR30195:SF15">
    <property type="entry name" value="TYPE I RESTRICTION ENZYME HINDI ENDONUCLEASE SUBUNIT"/>
    <property type="match status" value="1"/>
</dbReference>
<comment type="similarity">
    <text evidence="2 11">Belongs to the HsdR family.</text>
</comment>
<keyword evidence="5 11" id="KW-0547">Nucleotide-binding</keyword>
<evidence type="ECO:0000313" key="14">
    <source>
        <dbReference type="Proteomes" id="UP000561617"/>
    </source>
</evidence>
<evidence type="ECO:0000256" key="10">
    <source>
        <dbReference type="ARBA" id="ARBA00023125"/>
    </source>
</evidence>
<dbReference type="GO" id="GO:0009035">
    <property type="term" value="F:type I site-specific deoxyribonuclease activity"/>
    <property type="evidence" value="ECO:0007669"/>
    <property type="project" value="UniProtKB-EC"/>
</dbReference>
<dbReference type="Pfam" id="PF22679">
    <property type="entry name" value="T1R_D3-like"/>
    <property type="match status" value="1"/>
</dbReference>
<dbReference type="InterPro" id="IPR051268">
    <property type="entry name" value="Type-I_R_enzyme_R_subunit"/>
</dbReference>
<name>A0A7X1CA51_9LIST</name>